<dbReference type="PROSITE" id="PS51257">
    <property type="entry name" value="PROKAR_LIPOPROTEIN"/>
    <property type="match status" value="1"/>
</dbReference>
<keyword evidence="1" id="KW-0812">Transmembrane</keyword>
<gene>
    <name evidence="2" type="ORF">CfE428DRAFT_5680</name>
</gene>
<keyword evidence="1" id="KW-0472">Membrane</keyword>
<dbReference type="Proteomes" id="UP000005824">
    <property type="component" value="Unassembled WGS sequence"/>
</dbReference>
<feature type="transmembrane region" description="Helical" evidence="1">
    <location>
        <begin position="44"/>
        <end position="65"/>
    </location>
</feature>
<name>B4D9U0_9BACT</name>
<evidence type="ECO:0000256" key="1">
    <source>
        <dbReference type="SAM" id="Phobius"/>
    </source>
</evidence>
<organism evidence="2 3">
    <name type="scientific">Chthoniobacter flavus Ellin428</name>
    <dbReference type="NCBI Taxonomy" id="497964"/>
    <lineage>
        <taxon>Bacteria</taxon>
        <taxon>Pseudomonadati</taxon>
        <taxon>Verrucomicrobiota</taxon>
        <taxon>Spartobacteria</taxon>
        <taxon>Chthoniobacterales</taxon>
        <taxon>Chthoniobacteraceae</taxon>
        <taxon>Chthoniobacter</taxon>
    </lineage>
</organism>
<reference evidence="2 3" key="1">
    <citation type="journal article" date="2011" name="J. Bacteriol.">
        <title>Genome sequence of Chthoniobacter flavus Ellin428, an aerobic heterotrophic soil bacterium.</title>
        <authorList>
            <person name="Kant R."/>
            <person name="van Passel M.W."/>
            <person name="Palva A."/>
            <person name="Lucas S."/>
            <person name="Lapidus A."/>
            <person name="Glavina Del Rio T."/>
            <person name="Dalin E."/>
            <person name="Tice H."/>
            <person name="Bruce D."/>
            <person name="Goodwin L."/>
            <person name="Pitluck S."/>
            <person name="Larimer F.W."/>
            <person name="Land M.L."/>
            <person name="Hauser L."/>
            <person name="Sangwan P."/>
            <person name="de Vos W.M."/>
            <person name="Janssen P.H."/>
            <person name="Smidt H."/>
        </authorList>
    </citation>
    <scope>NUCLEOTIDE SEQUENCE [LARGE SCALE GENOMIC DNA]</scope>
    <source>
        <strain evidence="2 3">Ellin428</strain>
    </source>
</reference>
<dbReference type="STRING" id="497964.CfE428DRAFT_5680"/>
<sequence>MSKSSDPVQTSLLAITQTAVGCGIGLLIAGKLGRPAQKTTATTMLSIGALLALPVVVTAIIRAVNRPESARGMRRRLDSIRRDSGFPDEAEIL</sequence>
<dbReference type="EMBL" id="ABVL01000027">
    <property type="protein sequence ID" value="EDY16871.1"/>
    <property type="molecule type" value="Genomic_DNA"/>
</dbReference>
<accession>B4D9U0</accession>
<evidence type="ECO:0000313" key="2">
    <source>
        <dbReference type="EMBL" id="EDY16871.1"/>
    </source>
</evidence>
<evidence type="ECO:0000313" key="3">
    <source>
        <dbReference type="Proteomes" id="UP000005824"/>
    </source>
</evidence>
<protein>
    <submittedName>
        <fullName evidence="2">Uncharacterized protein</fullName>
    </submittedName>
</protein>
<keyword evidence="1" id="KW-1133">Transmembrane helix</keyword>
<dbReference type="RefSeq" id="WP_006983001.1">
    <property type="nucleotide sequence ID" value="NZ_ABVL01000027.1"/>
</dbReference>
<dbReference type="InParanoid" id="B4D9U0"/>
<dbReference type="AlphaFoldDB" id="B4D9U0"/>
<comment type="caution">
    <text evidence="2">The sequence shown here is derived from an EMBL/GenBank/DDBJ whole genome shotgun (WGS) entry which is preliminary data.</text>
</comment>
<keyword evidence="3" id="KW-1185">Reference proteome</keyword>
<proteinExistence type="predicted"/>
<feature type="transmembrane region" description="Helical" evidence="1">
    <location>
        <begin position="12"/>
        <end position="32"/>
    </location>
</feature>